<evidence type="ECO:0000313" key="2">
    <source>
        <dbReference type="EMBL" id="WOO81884.1"/>
    </source>
</evidence>
<dbReference type="Proteomes" id="UP000827549">
    <property type="component" value="Chromosome 4"/>
</dbReference>
<gene>
    <name evidence="2" type="ORF">LOC62_04G005400</name>
</gene>
<feature type="region of interest" description="Disordered" evidence="1">
    <location>
        <begin position="165"/>
        <end position="192"/>
    </location>
</feature>
<reference evidence="2" key="1">
    <citation type="submission" date="2023-10" db="EMBL/GenBank/DDBJ databases">
        <authorList>
            <person name="Noh H."/>
        </authorList>
    </citation>
    <scope>NUCLEOTIDE SEQUENCE</scope>
    <source>
        <strain evidence="2">DUCC4014</strain>
    </source>
</reference>
<feature type="region of interest" description="Disordered" evidence="1">
    <location>
        <begin position="118"/>
        <end position="150"/>
    </location>
</feature>
<sequence length="192" mass="20454">MVDDGPLFVRDGSADDHSPYIRDAPTQTLDEASGEQSILEPTDQRPRGDATQWPLHRVSNVKGSLAQNPTTPPALRLASLISIDEDQVTAVPEIDSLLSPAPVQTERLGDQVAPLSKEEEANINPADPNNTGAIERLDVGGSSSLPQESAPMQYLRAQDGVAVTEILPPEYDPQWKGPLASGTAGEGDGRRS</sequence>
<evidence type="ECO:0000313" key="3">
    <source>
        <dbReference type="Proteomes" id="UP000827549"/>
    </source>
</evidence>
<proteinExistence type="predicted"/>
<dbReference type="EMBL" id="CP086717">
    <property type="protein sequence ID" value="WOO81884.1"/>
    <property type="molecule type" value="Genomic_DNA"/>
</dbReference>
<keyword evidence="3" id="KW-1185">Reference proteome</keyword>
<name>A0AAF1BMB9_9TREE</name>
<feature type="compositionally biased region" description="Polar residues" evidence="1">
    <location>
        <begin position="25"/>
        <end position="36"/>
    </location>
</feature>
<dbReference type="RefSeq" id="XP_062627916.1">
    <property type="nucleotide sequence ID" value="XM_062771932.1"/>
</dbReference>
<accession>A0AAF1BMB9</accession>
<organism evidence="2 3">
    <name type="scientific">Vanrija pseudolonga</name>
    <dbReference type="NCBI Taxonomy" id="143232"/>
    <lineage>
        <taxon>Eukaryota</taxon>
        <taxon>Fungi</taxon>
        <taxon>Dikarya</taxon>
        <taxon>Basidiomycota</taxon>
        <taxon>Agaricomycotina</taxon>
        <taxon>Tremellomycetes</taxon>
        <taxon>Trichosporonales</taxon>
        <taxon>Trichosporonaceae</taxon>
        <taxon>Vanrija</taxon>
    </lineage>
</organism>
<dbReference type="GeneID" id="87808629"/>
<dbReference type="AlphaFoldDB" id="A0AAF1BMB9"/>
<protein>
    <submittedName>
        <fullName evidence="2">Uncharacterized protein</fullName>
    </submittedName>
</protein>
<feature type="region of interest" description="Disordered" evidence="1">
    <location>
        <begin position="1"/>
        <end position="52"/>
    </location>
</feature>
<evidence type="ECO:0000256" key="1">
    <source>
        <dbReference type="SAM" id="MobiDB-lite"/>
    </source>
</evidence>